<dbReference type="AlphaFoldDB" id="A0A9D6Z2S4"/>
<dbReference type="InterPro" id="IPR010093">
    <property type="entry name" value="SinI_DNA-bd"/>
</dbReference>
<name>A0A9D6Z2S4_9BACT</name>
<dbReference type="InterPro" id="IPR009061">
    <property type="entry name" value="DNA-bd_dom_put_sf"/>
</dbReference>
<reference evidence="3" key="1">
    <citation type="submission" date="2020-07" db="EMBL/GenBank/DDBJ databases">
        <title>Huge and variable diversity of episymbiotic CPR bacteria and DPANN archaea in groundwater ecosystems.</title>
        <authorList>
            <person name="He C.Y."/>
            <person name="Keren R."/>
            <person name="Whittaker M."/>
            <person name="Farag I.F."/>
            <person name="Doudna J."/>
            <person name="Cate J.H.D."/>
            <person name="Banfield J.F."/>
        </authorList>
    </citation>
    <scope>NUCLEOTIDE SEQUENCE</scope>
    <source>
        <strain evidence="3">NC_groundwater_1664_Pr3_B-0.1um_52_9</strain>
    </source>
</reference>
<evidence type="ECO:0000313" key="3">
    <source>
        <dbReference type="EMBL" id="MBI5248862.1"/>
    </source>
</evidence>
<dbReference type="GO" id="GO:0003677">
    <property type="term" value="F:DNA binding"/>
    <property type="evidence" value="ECO:0007669"/>
    <property type="project" value="InterPro"/>
</dbReference>
<accession>A0A9D6Z2S4</accession>
<evidence type="ECO:0000259" key="2">
    <source>
        <dbReference type="Pfam" id="PF12728"/>
    </source>
</evidence>
<dbReference type="InterPro" id="IPR041657">
    <property type="entry name" value="HTH_17"/>
</dbReference>
<comment type="caution">
    <text evidence="3">The sequence shown here is derived from an EMBL/GenBank/DDBJ whole genome shotgun (WGS) entry which is preliminary data.</text>
</comment>
<dbReference type="EMBL" id="JACRDE010000150">
    <property type="protein sequence ID" value="MBI5248862.1"/>
    <property type="molecule type" value="Genomic_DNA"/>
</dbReference>
<feature type="domain" description="Helix-turn-helix" evidence="2">
    <location>
        <begin position="6"/>
        <end position="56"/>
    </location>
</feature>
<dbReference type="Proteomes" id="UP000807825">
    <property type="component" value="Unassembled WGS sequence"/>
</dbReference>
<evidence type="ECO:0000313" key="4">
    <source>
        <dbReference type="Proteomes" id="UP000807825"/>
    </source>
</evidence>
<dbReference type="NCBIfam" id="TIGR01764">
    <property type="entry name" value="excise"/>
    <property type="match status" value="1"/>
</dbReference>
<protein>
    <submittedName>
        <fullName evidence="3">Helix-turn-helix domain-containing protein</fullName>
    </submittedName>
</protein>
<feature type="region of interest" description="Disordered" evidence="1">
    <location>
        <begin position="79"/>
        <end position="104"/>
    </location>
</feature>
<evidence type="ECO:0000256" key="1">
    <source>
        <dbReference type="SAM" id="MobiDB-lite"/>
    </source>
</evidence>
<dbReference type="SUPFAM" id="SSF46955">
    <property type="entry name" value="Putative DNA-binding domain"/>
    <property type="match status" value="1"/>
</dbReference>
<sequence length="104" mass="11817">MERKELLTADEAAAYLNVSKATILKWARKGKIERVKISAKIVLFSIEAIDNFLKEKTDRVESTARNHQHAVRTACYPKAVQKGGGKKNTGESWRDLRQEVSSWD</sequence>
<feature type="compositionally biased region" description="Basic and acidic residues" evidence="1">
    <location>
        <begin position="88"/>
        <end position="98"/>
    </location>
</feature>
<organism evidence="3 4">
    <name type="scientific">Desulfomonile tiedjei</name>
    <dbReference type="NCBI Taxonomy" id="2358"/>
    <lineage>
        <taxon>Bacteria</taxon>
        <taxon>Pseudomonadati</taxon>
        <taxon>Thermodesulfobacteriota</taxon>
        <taxon>Desulfomonilia</taxon>
        <taxon>Desulfomonilales</taxon>
        <taxon>Desulfomonilaceae</taxon>
        <taxon>Desulfomonile</taxon>
    </lineage>
</organism>
<proteinExistence type="predicted"/>
<dbReference type="Pfam" id="PF12728">
    <property type="entry name" value="HTH_17"/>
    <property type="match status" value="1"/>
</dbReference>
<gene>
    <name evidence="3" type="ORF">HY912_05155</name>
</gene>